<dbReference type="EMBL" id="CP019698">
    <property type="protein sequence ID" value="AQS59932.1"/>
    <property type="molecule type" value="Genomic_DNA"/>
</dbReference>
<protein>
    <submittedName>
        <fullName evidence="3">RNA-binding protein</fullName>
    </submittedName>
</protein>
<dbReference type="PANTHER" id="PTHR48024">
    <property type="entry name" value="GEO13361P1-RELATED"/>
    <property type="match status" value="1"/>
</dbReference>
<dbReference type="OrthoDB" id="9798855at2"/>
<evidence type="ECO:0000259" key="2">
    <source>
        <dbReference type="PROSITE" id="PS50102"/>
    </source>
</evidence>
<dbReference type="Proteomes" id="UP000189464">
    <property type="component" value="Chromosome"/>
</dbReference>
<sequence>MATLYVGNLPWSTKADDLQEVFSQYGEVLSSRVITDRETGRSRGFGFVEVNDADAEKMIAALNGSDFGGRAITVNEAKSREAGQV</sequence>
<dbReference type="STRING" id="1833852.B0537_13100"/>
<dbReference type="Pfam" id="PF00076">
    <property type="entry name" value="RRM_1"/>
    <property type="match status" value="1"/>
</dbReference>
<dbReference type="InterPro" id="IPR000504">
    <property type="entry name" value="RRM_dom"/>
</dbReference>
<dbReference type="InterPro" id="IPR048289">
    <property type="entry name" value="RRM2_NsCP33-like"/>
</dbReference>
<organism evidence="3 4">
    <name type="scientific">Desulforamulus ferrireducens</name>
    <dbReference type="NCBI Taxonomy" id="1833852"/>
    <lineage>
        <taxon>Bacteria</taxon>
        <taxon>Bacillati</taxon>
        <taxon>Bacillota</taxon>
        <taxon>Clostridia</taxon>
        <taxon>Eubacteriales</taxon>
        <taxon>Peptococcaceae</taxon>
        <taxon>Desulforamulus</taxon>
    </lineage>
</organism>
<keyword evidence="4" id="KW-1185">Reference proteome</keyword>
<dbReference type="SUPFAM" id="SSF54928">
    <property type="entry name" value="RNA-binding domain, RBD"/>
    <property type="match status" value="1"/>
</dbReference>
<keyword evidence="1" id="KW-0694">RNA-binding</keyword>
<name>A0A1S6IYT2_9FIRM</name>
<dbReference type="GO" id="GO:0003723">
    <property type="term" value="F:RNA binding"/>
    <property type="evidence" value="ECO:0007669"/>
    <property type="project" value="UniProtKB-KW"/>
</dbReference>
<dbReference type="PROSITE" id="PS50102">
    <property type="entry name" value="RRM"/>
    <property type="match status" value="1"/>
</dbReference>
<dbReference type="InterPro" id="IPR035979">
    <property type="entry name" value="RBD_domain_sf"/>
</dbReference>
<dbReference type="KEGG" id="dfg:B0537_13100"/>
<dbReference type="CDD" id="cd21608">
    <property type="entry name" value="RRM2_NsCP33_like"/>
    <property type="match status" value="1"/>
</dbReference>
<accession>A0A1S6IYT2</accession>
<dbReference type="PANTHER" id="PTHR48024:SF56">
    <property type="entry name" value="HETEROGENEOUS NUCLEAR RIBONUCLEOPROTEIN A0"/>
    <property type="match status" value="1"/>
</dbReference>
<dbReference type="AlphaFoldDB" id="A0A1S6IYT2"/>
<dbReference type="InterPro" id="IPR012677">
    <property type="entry name" value="Nucleotide-bd_a/b_plait_sf"/>
</dbReference>
<dbReference type="Gene3D" id="3.30.70.330">
    <property type="match status" value="1"/>
</dbReference>
<evidence type="ECO:0000256" key="1">
    <source>
        <dbReference type="ARBA" id="ARBA00022884"/>
    </source>
</evidence>
<dbReference type="InterPro" id="IPR050886">
    <property type="entry name" value="RNA-binding_reg"/>
</dbReference>
<reference evidence="3 4" key="1">
    <citation type="journal article" date="2016" name="Int. J. Syst. Evol. Microbiol.">
        <title>Desulfotomaculum ferrireducens sp. nov., a moderately thermophilic sulfate-reducing and dissimilatory Fe(III)-reducing bacterium isolated from compost.</title>
        <authorList>
            <person name="Yang G."/>
            <person name="Guo J."/>
            <person name="Zhuang L."/>
            <person name="Yuan Y."/>
            <person name="Zhou S."/>
        </authorList>
    </citation>
    <scope>NUCLEOTIDE SEQUENCE [LARGE SCALE GENOMIC DNA]</scope>
    <source>
        <strain evidence="3 4">GSS09</strain>
    </source>
</reference>
<dbReference type="SMART" id="SM00360">
    <property type="entry name" value="RRM"/>
    <property type="match status" value="1"/>
</dbReference>
<gene>
    <name evidence="3" type="ORF">B0537_13100</name>
</gene>
<evidence type="ECO:0000313" key="3">
    <source>
        <dbReference type="EMBL" id="AQS59932.1"/>
    </source>
</evidence>
<dbReference type="RefSeq" id="WP_077714975.1">
    <property type="nucleotide sequence ID" value="NZ_CP019698.1"/>
</dbReference>
<feature type="domain" description="RRM" evidence="2">
    <location>
        <begin position="2"/>
        <end position="79"/>
    </location>
</feature>
<evidence type="ECO:0000313" key="4">
    <source>
        <dbReference type="Proteomes" id="UP000189464"/>
    </source>
</evidence>
<proteinExistence type="predicted"/>